<dbReference type="EMBL" id="PPPD01000001">
    <property type="protein sequence ID" value="PNY81092.1"/>
    <property type="molecule type" value="Genomic_DNA"/>
</dbReference>
<evidence type="ECO:0000313" key="2">
    <source>
        <dbReference type="EMBL" id="PNY81092.1"/>
    </source>
</evidence>
<organism evidence="2 3">
    <name type="scientific">Deinococcus koreensis</name>
    <dbReference type="NCBI Taxonomy" id="2054903"/>
    <lineage>
        <taxon>Bacteria</taxon>
        <taxon>Thermotogati</taxon>
        <taxon>Deinococcota</taxon>
        <taxon>Deinococci</taxon>
        <taxon>Deinococcales</taxon>
        <taxon>Deinococcaceae</taxon>
        <taxon>Deinococcus</taxon>
    </lineage>
</organism>
<dbReference type="SUPFAM" id="SSF55729">
    <property type="entry name" value="Acyl-CoA N-acyltransferases (Nat)"/>
    <property type="match status" value="1"/>
</dbReference>
<dbReference type="Pfam" id="PF00583">
    <property type="entry name" value="Acetyltransf_1"/>
    <property type="match status" value="1"/>
</dbReference>
<name>A0A2K3UX19_9DEIO</name>
<dbReference type="CDD" id="cd04301">
    <property type="entry name" value="NAT_SF"/>
    <property type="match status" value="1"/>
</dbReference>
<sequence length="243" mass="26286">MIDPSAAGAITLRRVTEPDDLAIPGFGALQDRTYFEPDMLIPAGFISRLLEWQTPQRRNLLLVAEQAGKVVGGTLFHAFPEVGSGFSSYLATAPELRGQGLARRLHDARLDWLDEAVHGRVAGVFIDVVAPERLTPEDWKAERAVGSDPAQRRAAFGSLGFRQVKVTYQQPTGGPDGGPVTNMDLLYCPRDPAESVPAELLLNTMRAYWQDWLGERRTGQALAALAAQAGADGSFHLVSPAPA</sequence>
<keyword evidence="3" id="KW-1185">Reference proteome</keyword>
<feature type="domain" description="N-acetyltransferase" evidence="1">
    <location>
        <begin position="10"/>
        <end position="191"/>
    </location>
</feature>
<protein>
    <submittedName>
        <fullName evidence="2">GNAT family N-acetyltransferase</fullName>
    </submittedName>
</protein>
<dbReference type="PROSITE" id="PS51186">
    <property type="entry name" value="GNAT"/>
    <property type="match status" value="1"/>
</dbReference>
<accession>A0A2K3UX19</accession>
<dbReference type="Gene3D" id="3.40.630.30">
    <property type="match status" value="1"/>
</dbReference>
<dbReference type="RefSeq" id="WP_103311535.1">
    <property type="nucleotide sequence ID" value="NZ_PPPD01000001.1"/>
</dbReference>
<evidence type="ECO:0000313" key="3">
    <source>
        <dbReference type="Proteomes" id="UP000236379"/>
    </source>
</evidence>
<reference evidence="2 3" key="1">
    <citation type="submission" date="2018-01" db="EMBL/GenBank/DDBJ databases">
        <title>Deinococcus koreensis sp. nov., a radiation-resistant bacterium isolated from river water.</title>
        <authorList>
            <person name="Choi A."/>
        </authorList>
    </citation>
    <scope>NUCLEOTIDE SEQUENCE [LARGE SCALE GENOMIC DNA]</scope>
    <source>
        <strain evidence="2 3">SJW1-2</strain>
    </source>
</reference>
<comment type="caution">
    <text evidence="2">The sequence shown here is derived from an EMBL/GenBank/DDBJ whole genome shotgun (WGS) entry which is preliminary data.</text>
</comment>
<gene>
    <name evidence="2" type="ORF">CVO96_06620</name>
</gene>
<dbReference type="Proteomes" id="UP000236379">
    <property type="component" value="Unassembled WGS sequence"/>
</dbReference>
<dbReference type="InterPro" id="IPR016181">
    <property type="entry name" value="Acyl_CoA_acyltransferase"/>
</dbReference>
<dbReference type="OrthoDB" id="65070at2"/>
<dbReference type="InterPro" id="IPR000182">
    <property type="entry name" value="GNAT_dom"/>
</dbReference>
<dbReference type="AlphaFoldDB" id="A0A2K3UX19"/>
<dbReference type="GO" id="GO:0016747">
    <property type="term" value="F:acyltransferase activity, transferring groups other than amino-acyl groups"/>
    <property type="evidence" value="ECO:0007669"/>
    <property type="project" value="InterPro"/>
</dbReference>
<proteinExistence type="predicted"/>
<keyword evidence="2" id="KW-0808">Transferase</keyword>
<evidence type="ECO:0000259" key="1">
    <source>
        <dbReference type="PROSITE" id="PS51186"/>
    </source>
</evidence>